<name>A0A0S3RTC1_PHAAN</name>
<proteinExistence type="predicted"/>
<reference evidence="1 2" key="1">
    <citation type="journal article" date="2015" name="Sci. Rep.">
        <title>The power of single molecule real-time sequencing technology in the de novo assembly of a eukaryotic genome.</title>
        <authorList>
            <person name="Sakai H."/>
            <person name="Naito K."/>
            <person name="Ogiso-Tanaka E."/>
            <person name="Takahashi Y."/>
            <person name="Iseki K."/>
            <person name="Muto C."/>
            <person name="Satou K."/>
            <person name="Teruya K."/>
            <person name="Shiroma A."/>
            <person name="Shimoji M."/>
            <person name="Hirano T."/>
            <person name="Itoh T."/>
            <person name="Kaga A."/>
            <person name="Tomooka N."/>
        </authorList>
    </citation>
    <scope>NUCLEOTIDE SEQUENCE [LARGE SCALE GENOMIC DNA]</scope>
    <source>
        <strain evidence="2">cv. Shumari</strain>
    </source>
</reference>
<evidence type="ECO:0000313" key="2">
    <source>
        <dbReference type="Proteomes" id="UP000291084"/>
    </source>
</evidence>
<keyword evidence="2" id="KW-1185">Reference proteome</keyword>
<dbReference type="Proteomes" id="UP000291084">
    <property type="component" value="Chromosome 4"/>
</dbReference>
<accession>A0A0S3RTC1</accession>
<protein>
    <submittedName>
        <fullName evidence="1">Uncharacterized protein</fullName>
    </submittedName>
</protein>
<gene>
    <name evidence="1" type="primary">Vigan.04G090700</name>
    <name evidence="1" type="ORF">VIGAN_04090700</name>
</gene>
<dbReference type="AlphaFoldDB" id="A0A0S3RTC1"/>
<evidence type="ECO:0000313" key="1">
    <source>
        <dbReference type="EMBL" id="BAT83711.1"/>
    </source>
</evidence>
<sequence length="88" mass="10108">MTVVIDIVIIISYIDSKSNNVVKSCNEVKIYSIGNNGWKSIEKFSANIPSLPDYGIYFNTNIIWLTTTNEFDRSQYIFDVFVVVFLDL</sequence>
<organism evidence="1 2">
    <name type="scientific">Vigna angularis var. angularis</name>
    <dbReference type="NCBI Taxonomy" id="157739"/>
    <lineage>
        <taxon>Eukaryota</taxon>
        <taxon>Viridiplantae</taxon>
        <taxon>Streptophyta</taxon>
        <taxon>Embryophyta</taxon>
        <taxon>Tracheophyta</taxon>
        <taxon>Spermatophyta</taxon>
        <taxon>Magnoliopsida</taxon>
        <taxon>eudicotyledons</taxon>
        <taxon>Gunneridae</taxon>
        <taxon>Pentapetalae</taxon>
        <taxon>rosids</taxon>
        <taxon>fabids</taxon>
        <taxon>Fabales</taxon>
        <taxon>Fabaceae</taxon>
        <taxon>Papilionoideae</taxon>
        <taxon>50 kb inversion clade</taxon>
        <taxon>NPAAA clade</taxon>
        <taxon>indigoferoid/millettioid clade</taxon>
        <taxon>Phaseoleae</taxon>
        <taxon>Vigna</taxon>
    </lineage>
</organism>
<dbReference type="EMBL" id="AP015037">
    <property type="protein sequence ID" value="BAT83711.1"/>
    <property type="molecule type" value="Genomic_DNA"/>
</dbReference>